<name>A0A5N5Q7L2_9AGAM</name>
<organism evidence="2 3">
    <name type="scientific">Ceratobasidium theobromae</name>
    <dbReference type="NCBI Taxonomy" id="1582974"/>
    <lineage>
        <taxon>Eukaryota</taxon>
        <taxon>Fungi</taxon>
        <taxon>Dikarya</taxon>
        <taxon>Basidiomycota</taxon>
        <taxon>Agaricomycotina</taxon>
        <taxon>Agaricomycetes</taxon>
        <taxon>Cantharellales</taxon>
        <taxon>Ceratobasidiaceae</taxon>
        <taxon>Ceratobasidium</taxon>
    </lineage>
</organism>
<protein>
    <submittedName>
        <fullName evidence="2">Uncharacterized protein</fullName>
    </submittedName>
</protein>
<reference evidence="2 3" key="1">
    <citation type="journal article" date="2019" name="Fungal Biol. Biotechnol.">
        <title>Draft genome sequence of fastidious pathogen Ceratobasidium theobromae, which causes vascular-streak dieback in Theobroma cacao.</title>
        <authorList>
            <person name="Ali S.S."/>
            <person name="Asman A."/>
            <person name="Shao J."/>
            <person name="Firmansyah A.P."/>
            <person name="Susilo A.W."/>
            <person name="Rosmana A."/>
            <person name="McMahon P."/>
            <person name="Junaid M."/>
            <person name="Guest D."/>
            <person name="Kheng T.Y."/>
            <person name="Meinhardt L.W."/>
            <person name="Bailey B.A."/>
        </authorList>
    </citation>
    <scope>NUCLEOTIDE SEQUENCE [LARGE SCALE GENOMIC DNA]</scope>
    <source>
        <strain evidence="2 3">CT2</strain>
    </source>
</reference>
<dbReference type="EMBL" id="SSOP01000878">
    <property type="protein sequence ID" value="KAB5587669.1"/>
    <property type="molecule type" value="Genomic_DNA"/>
</dbReference>
<comment type="caution">
    <text evidence="2">The sequence shown here is derived from an EMBL/GenBank/DDBJ whole genome shotgun (WGS) entry which is preliminary data.</text>
</comment>
<accession>A0A5N5Q7L2</accession>
<proteinExistence type="predicted"/>
<evidence type="ECO:0000313" key="2">
    <source>
        <dbReference type="EMBL" id="KAB5587669.1"/>
    </source>
</evidence>
<evidence type="ECO:0000256" key="1">
    <source>
        <dbReference type="SAM" id="MobiDB-lite"/>
    </source>
</evidence>
<dbReference type="Proteomes" id="UP000383932">
    <property type="component" value="Unassembled WGS sequence"/>
</dbReference>
<dbReference type="AlphaFoldDB" id="A0A5N5Q7L2"/>
<feature type="region of interest" description="Disordered" evidence="1">
    <location>
        <begin position="1"/>
        <end position="21"/>
    </location>
</feature>
<keyword evidence="3" id="KW-1185">Reference proteome</keyword>
<evidence type="ECO:0000313" key="3">
    <source>
        <dbReference type="Proteomes" id="UP000383932"/>
    </source>
</evidence>
<sequence length="180" mass="20807">MPGTLRRIPATPPSSPSTIDLVSDDEQQQTLEAGPTLPVGAEDVRSSTLDTTQLPPEFPFDNPVWADEIEPVLLHPAYLTSLDRDLYRSHLATLKREFDEGVRQVVDYSNLDTDWRCREYKRDRADIKCSMHKTPEQKRLEIDALKHDYRQASEIKLRVLKMDMERLKVKFEGDQKKAKE</sequence>
<gene>
    <name evidence="2" type="ORF">CTheo_8891</name>
</gene>